<dbReference type="PROSITE" id="PS50088">
    <property type="entry name" value="ANK_REPEAT"/>
    <property type="match status" value="1"/>
</dbReference>
<feature type="signal peptide" evidence="5">
    <location>
        <begin position="1"/>
        <end position="50"/>
    </location>
</feature>
<evidence type="ECO:0000313" key="7">
    <source>
        <dbReference type="Proteomes" id="UP000199155"/>
    </source>
</evidence>
<dbReference type="SUPFAM" id="SSF48403">
    <property type="entry name" value="Ankyrin repeat"/>
    <property type="match status" value="1"/>
</dbReference>
<dbReference type="PANTHER" id="PTHR24198">
    <property type="entry name" value="ANKYRIN REPEAT AND PROTEIN KINASE DOMAIN-CONTAINING PROTEIN"/>
    <property type="match status" value="1"/>
</dbReference>
<evidence type="ECO:0000313" key="6">
    <source>
        <dbReference type="EMBL" id="SDJ47714.1"/>
    </source>
</evidence>
<feature type="chain" id="PRO_5038574414" evidence="5">
    <location>
        <begin position="51"/>
        <end position="287"/>
    </location>
</feature>
<sequence>MPGASGVGDDLLMTPHREETTVQPQRRTPRRHARTLFPAALLAASVTLLAACGSPAQEEPAGERSSATASAGQSPAEETPASKAPKGGNAQASRDLLAAAAQGEPDAAREALKAGADVEARDDRGRTPLILAATGDHDVVARILVDAGADPDAQDEQQDSAWLVTGVTGSVKMARVLIPAKPDYTLENRYGGTSLIPAGEHGHAEYIREVLKNTDMDVDHVNNLGWTALLEAIILGDGGEDHRKTVQYLLDGGADPKLADSNGVAPLQHAEDKGQDEIAALLRAADA</sequence>
<organism evidence="6 7">
    <name type="scientific">Streptomyces indicus</name>
    <dbReference type="NCBI Taxonomy" id="417292"/>
    <lineage>
        <taxon>Bacteria</taxon>
        <taxon>Bacillati</taxon>
        <taxon>Actinomycetota</taxon>
        <taxon>Actinomycetes</taxon>
        <taxon>Kitasatosporales</taxon>
        <taxon>Streptomycetaceae</taxon>
        <taxon>Streptomyces</taxon>
    </lineage>
</organism>
<dbReference type="Proteomes" id="UP000199155">
    <property type="component" value="Unassembled WGS sequence"/>
</dbReference>
<keyword evidence="2 3" id="KW-0040">ANK repeat</keyword>
<protein>
    <submittedName>
        <fullName evidence="6">Ankyrin repeat</fullName>
    </submittedName>
</protein>
<dbReference type="Gene3D" id="1.25.40.20">
    <property type="entry name" value="Ankyrin repeat-containing domain"/>
    <property type="match status" value="1"/>
</dbReference>
<reference evidence="6 7" key="1">
    <citation type="submission" date="2016-10" db="EMBL/GenBank/DDBJ databases">
        <authorList>
            <person name="de Groot N.N."/>
        </authorList>
    </citation>
    <scope>NUCLEOTIDE SEQUENCE [LARGE SCALE GENOMIC DNA]</scope>
    <source>
        <strain evidence="6 7">CGMCC 4.5727</strain>
    </source>
</reference>
<feature type="compositionally biased region" description="Low complexity" evidence="4">
    <location>
        <begin position="90"/>
        <end position="102"/>
    </location>
</feature>
<evidence type="ECO:0000256" key="3">
    <source>
        <dbReference type="PROSITE-ProRule" id="PRU00023"/>
    </source>
</evidence>
<dbReference type="AlphaFoldDB" id="A0A1G8U258"/>
<evidence type="ECO:0000256" key="5">
    <source>
        <dbReference type="SAM" id="SignalP"/>
    </source>
</evidence>
<feature type="region of interest" description="Disordered" evidence="4">
    <location>
        <begin position="54"/>
        <end position="120"/>
    </location>
</feature>
<dbReference type="PROSITE" id="PS50297">
    <property type="entry name" value="ANK_REP_REGION"/>
    <property type="match status" value="1"/>
</dbReference>
<feature type="compositionally biased region" description="Basic and acidic residues" evidence="4">
    <location>
        <begin position="106"/>
        <end position="120"/>
    </location>
</feature>
<proteinExistence type="predicted"/>
<dbReference type="PANTHER" id="PTHR24198:SF165">
    <property type="entry name" value="ANKYRIN REPEAT-CONTAINING PROTEIN-RELATED"/>
    <property type="match status" value="1"/>
</dbReference>
<dbReference type="InterPro" id="IPR002110">
    <property type="entry name" value="Ankyrin_rpt"/>
</dbReference>
<name>A0A1G8U258_9ACTN</name>
<evidence type="ECO:0000256" key="4">
    <source>
        <dbReference type="SAM" id="MobiDB-lite"/>
    </source>
</evidence>
<feature type="repeat" description="ANK" evidence="3">
    <location>
        <begin position="124"/>
        <end position="156"/>
    </location>
</feature>
<keyword evidence="7" id="KW-1185">Reference proteome</keyword>
<evidence type="ECO:0000256" key="1">
    <source>
        <dbReference type="ARBA" id="ARBA00022737"/>
    </source>
</evidence>
<gene>
    <name evidence="6" type="ORF">SAMN05421806_101584</name>
</gene>
<keyword evidence="1" id="KW-0677">Repeat</keyword>
<feature type="region of interest" description="Disordered" evidence="4">
    <location>
        <begin position="1"/>
        <end position="35"/>
    </location>
</feature>
<dbReference type="Pfam" id="PF12796">
    <property type="entry name" value="Ank_2"/>
    <property type="match status" value="2"/>
</dbReference>
<dbReference type="InterPro" id="IPR036770">
    <property type="entry name" value="Ankyrin_rpt-contain_sf"/>
</dbReference>
<keyword evidence="5" id="KW-0732">Signal</keyword>
<accession>A0A1G8U258</accession>
<dbReference type="STRING" id="417292.SAMN05421806_101584"/>
<evidence type="ECO:0000256" key="2">
    <source>
        <dbReference type="ARBA" id="ARBA00023043"/>
    </source>
</evidence>
<dbReference type="SMART" id="SM00248">
    <property type="entry name" value="ANK"/>
    <property type="match status" value="3"/>
</dbReference>
<dbReference type="EMBL" id="FNFF01000001">
    <property type="protein sequence ID" value="SDJ47714.1"/>
    <property type="molecule type" value="Genomic_DNA"/>
</dbReference>